<reference evidence="1 2" key="1">
    <citation type="journal article" date="2016" name="Nat. Commun.">
        <title>Thousands of microbial genomes shed light on interconnected biogeochemical processes in an aquifer system.</title>
        <authorList>
            <person name="Anantharaman K."/>
            <person name="Brown C.T."/>
            <person name="Hug L.A."/>
            <person name="Sharon I."/>
            <person name="Castelle C.J."/>
            <person name="Probst A.J."/>
            <person name="Thomas B.C."/>
            <person name="Singh A."/>
            <person name="Wilkins M.J."/>
            <person name="Karaoz U."/>
            <person name="Brodie E.L."/>
            <person name="Williams K.H."/>
            <person name="Hubbard S.S."/>
            <person name="Banfield J.F."/>
        </authorList>
    </citation>
    <scope>NUCLEOTIDE SEQUENCE [LARGE SCALE GENOMIC DNA]</scope>
</reference>
<dbReference type="Proteomes" id="UP000178230">
    <property type="component" value="Unassembled WGS sequence"/>
</dbReference>
<dbReference type="InterPro" id="IPR027417">
    <property type="entry name" value="P-loop_NTPase"/>
</dbReference>
<organism evidence="1 2">
    <name type="scientific">Candidatus Gottesmanbacteria bacterium RBG_13_37_7</name>
    <dbReference type="NCBI Taxonomy" id="1798369"/>
    <lineage>
        <taxon>Bacteria</taxon>
        <taxon>Candidatus Gottesmaniibacteriota</taxon>
    </lineage>
</organism>
<gene>
    <name evidence="1" type="ORF">A2Y99_00880</name>
</gene>
<dbReference type="EMBL" id="MFIY01000011">
    <property type="protein sequence ID" value="OGG00390.1"/>
    <property type="molecule type" value="Genomic_DNA"/>
</dbReference>
<dbReference type="SUPFAM" id="SSF52540">
    <property type="entry name" value="P-loop containing nucleoside triphosphate hydrolases"/>
    <property type="match status" value="1"/>
</dbReference>
<evidence type="ECO:0000313" key="1">
    <source>
        <dbReference type="EMBL" id="OGG00390.1"/>
    </source>
</evidence>
<accession>A0A1F5YJP6</accession>
<name>A0A1F5YJP6_9BACT</name>
<evidence type="ECO:0000313" key="2">
    <source>
        <dbReference type="Proteomes" id="UP000178230"/>
    </source>
</evidence>
<evidence type="ECO:0008006" key="3">
    <source>
        <dbReference type="Google" id="ProtNLM"/>
    </source>
</evidence>
<sequence>MPLSFSSASFHNITVSGRAVSGATTLSRLLAKKLGWKLINGGELVRMYMKEKGIPLEKTALTSDKYHLELDDFITEKLRQEKNLIIESWLSGFDASGISGVYKILVICSDEKERIKRIMQRDGMTQKEAGRHLTTRQEENLKKWEKLYRTRDFWNPKFFDLMIDTANKNAQETLNTVLENISF</sequence>
<dbReference type="Pfam" id="PF13189">
    <property type="entry name" value="Cytidylate_kin2"/>
    <property type="match status" value="1"/>
</dbReference>
<comment type="caution">
    <text evidence="1">The sequence shown here is derived from an EMBL/GenBank/DDBJ whole genome shotgun (WGS) entry which is preliminary data.</text>
</comment>
<proteinExistence type="predicted"/>
<dbReference type="Gene3D" id="3.40.50.300">
    <property type="entry name" value="P-loop containing nucleotide triphosphate hydrolases"/>
    <property type="match status" value="1"/>
</dbReference>
<protein>
    <recommendedName>
        <fullName evidence="3">(d)CMP kinase</fullName>
    </recommendedName>
</protein>
<dbReference type="AlphaFoldDB" id="A0A1F5YJP6"/>